<dbReference type="EMBL" id="HG805843">
    <property type="protein sequence ID" value="CDW53184.1"/>
    <property type="molecule type" value="Genomic_DNA"/>
</dbReference>
<dbReference type="OrthoDB" id="10300697at2759"/>
<gene>
    <name evidence="3" type="ORF">TTRE_0000144701</name>
</gene>
<feature type="region of interest" description="Disordered" evidence="1">
    <location>
        <begin position="1"/>
        <end position="42"/>
    </location>
</feature>
<feature type="compositionally biased region" description="Basic and acidic residues" evidence="1">
    <location>
        <begin position="1"/>
        <end position="12"/>
    </location>
</feature>
<evidence type="ECO:0000313" key="4">
    <source>
        <dbReference type="Proteomes" id="UP000030665"/>
    </source>
</evidence>
<keyword evidence="2" id="KW-0472">Membrane</keyword>
<keyword evidence="2" id="KW-0812">Transmembrane</keyword>
<organism evidence="3 4">
    <name type="scientific">Trichuris trichiura</name>
    <name type="common">Whipworm</name>
    <name type="synonym">Trichocephalus trichiurus</name>
    <dbReference type="NCBI Taxonomy" id="36087"/>
    <lineage>
        <taxon>Eukaryota</taxon>
        <taxon>Metazoa</taxon>
        <taxon>Ecdysozoa</taxon>
        <taxon>Nematoda</taxon>
        <taxon>Enoplea</taxon>
        <taxon>Dorylaimia</taxon>
        <taxon>Trichinellida</taxon>
        <taxon>Trichuridae</taxon>
        <taxon>Trichuris</taxon>
    </lineage>
</organism>
<protein>
    <submittedName>
        <fullName evidence="3">Uncharacterized protein</fullName>
    </submittedName>
</protein>
<accession>A0A077YZK4</accession>
<evidence type="ECO:0000313" key="3">
    <source>
        <dbReference type="EMBL" id="CDW53184.1"/>
    </source>
</evidence>
<dbReference type="AlphaFoldDB" id="A0A077YZK4"/>
<sequence>MLKRELDKRKQLESSISVNVQGSSEGSAESPKDIGNSPNKFVCGQKTGQTIGRIRTVKLEEEEEPRYSPNVKNRQLEKYGIEFCAKNLSKRKLDSASPPPNCFGIISHAGEGKWKSICLKTIMLSILATFVGWFVFATYFYVTHRNHRCP</sequence>
<dbReference type="Proteomes" id="UP000030665">
    <property type="component" value="Unassembled WGS sequence"/>
</dbReference>
<keyword evidence="4" id="KW-1185">Reference proteome</keyword>
<feature type="transmembrane region" description="Helical" evidence="2">
    <location>
        <begin position="122"/>
        <end position="142"/>
    </location>
</feature>
<proteinExistence type="predicted"/>
<feature type="compositionally biased region" description="Polar residues" evidence="1">
    <location>
        <begin position="13"/>
        <end position="27"/>
    </location>
</feature>
<reference evidence="3" key="1">
    <citation type="submission" date="2014-01" db="EMBL/GenBank/DDBJ databases">
        <authorList>
            <person name="Aslett M."/>
        </authorList>
    </citation>
    <scope>NUCLEOTIDE SEQUENCE</scope>
</reference>
<keyword evidence="2" id="KW-1133">Transmembrane helix</keyword>
<evidence type="ECO:0000256" key="2">
    <source>
        <dbReference type="SAM" id="Phobius"/>
    </source>
</evidence>
<reference evidence="3" key="2">
    <citation type="submission" date="2014-03" db="EMBL/GenBank/DDBJ databases">
        <title>The whipworm genome and dual-species transcriptomics of an intimate host-pathogen interaction.</title>
        <authorList>
            <person name="Foth B.J."/>
            <person name="Tsai I.J."/>
            <person name="Reid A.J."/>
            <person name="Bancroft A.J."/>
            <person name="Nichol S."/>
            <person name="Tracey A."/>
            <person name="Holroyd N."/>
            <person name="Cotton J.A."/>
            <person name="Stanley E.J."/>
            <person name="Zarowiecki M."/>
            <person name="Liu J.Z."/>
            <person name="Huckvale T."/>
            <person name="Cooper P.J."/>
            <person name="Grencis R.K."/>
            <person name="Berriman M."/>
        </authorList>
    </citation>
    <scope>NUCLEOTIDE SEQUENCE [LARGE SCALE GENOMIC DNA]</scope>
</reference>
<evidence type="ECO:0000256" key="1">
    <source>
        <dbReference type="SAM" id="MobiDB-lite"/>
    </source>
</evidence>
<name>A0A077YZK4_TRITR</name>